<gene>
    <name evidence="2" type="ORF">NUU61_009909</name>
</gene>
<evidence type="ECO:0000313" key="2">
    <source>
        <dbReference type="EMBL" id="KAJ5081645.1"/>
    </source>
</evidence>
<proteinExistence type="predicted"/>
<feature type="region of interest" description="Disordered" evidence="1">
    <location>
        <begin position="1"/>
        <end position="39"/>
    </location>
</feature>
<name>A0A9W9JU43_9EURO</name>
<dbReference type="RefSeq" id="XP_056506932.1">
    <property type="nucleotide sequence ID" value="XM_056660434.1"/>
</dbReference>
<reference evidence="2" key="1">
    <citation type="submission" date="2022-11" db="EMBL/GenBank/DDBJ databases">
        <authorList>
            <person name="Petersen C."/>
        </authorList>
    </citation>
    <scope>NUCLEOTIDE SEQUENCE</scope>
    <source>
        <strain evidence="2">IBT 34128</strain>
    </source>
</reference>
<evidence type="ECO:0000256" key="1">
    <source>
        <dbReference type="SAM" id="MobiDB-lite"/>
    </source>
</evidence>
<dbReference type="Proteomes" id="UP001141434">
    <property type="component" value="Unassembled WGS sequence"/>
</dbReference>
<protein>
    <submittedName>
        <fullName evidence="2">Uncharacterized protein</fullName>
    </submittedName>
</protein>
<dbReference type="EMBL" id="JAPMSZ010000012">
    <property type="protein sequence ID" value="KAJ5081645.1"/>
    <property type="molecule type" value="Genomic_DNA"/>
</dbReference>
<dbReference type="GeneID" id="81399603"/>
<sequence length="85" mass="9605">MLSSSETATGFSGQKPTDQFPDPAKRQMHWGDDNNGDLEFTNTNGQTVLFSFKHATKFQSIWIDPEMKGVPRLTKERSLEDEGLQ</sequence>
<reference evidence="2" key="2">
    <citation type="journal article" date="2023" name="IMA Fungus">
        <title>Comparative genomic study of the Penicillium genus elucidates a diverse pangenome and 15 lateral gene transfer events.</title>
        <authorList>
            <person name="Petersen C."/>
            <person name="Sorensen T."/>
            <person name="Nielsen M.R."/>
            <person name="Sondergaard T.E."/>
            <person name="Sorensen J.L."/>
            <person name="Fitzpatrick D.A."/>
            <person name="Frisvad J.C."/>
            <person name="Nielsen K.L."/>
        </authorList>
    </citation>
    <scope>NUCLEOTIDE SEQUENCE</scope>
    <source>
        <strain evidence="2">IBT 34128</strain>
    </source>
</reference>
<dbReference type="AlphaFoldDB" id="A0A9W9JU43"/>
<feature type="compositionally biased region" description="Basic and acidic residues" evidence="1">
    <location>
        <begin position="23"/>
        <end position="32"/>
    </location>
</feature>
<organism evidence="2 3">
    <name type="scientific">Penicillium alfredii</name>
    <dbReference type="NCBI Taxonomy" id="1506179"/>
    <lineage>
        <taxon>Eukaryota</taxon>
        <taxon>Fungi</taxon>
        <taxon>Dikarya</taxon>
        <taxon>Ascomycota</taxon>
        <taxon>Pezizomycotina</taxon>
        <taxon>Eurotiomycetes</taxon>
        <taxon>Eurotiomycetidae</taxon>
        <taxon>Eurotiales</taxon>
        <taxon>Aspergillaceae</taxon>
        <taxon>Penicillium</taxon>
    </lineage>
</organism>
<evidence type="ECO:0000313" key="3">
    <source>
        <dbReference type="Proteomes" id="UP001141434"/>
    </source>
</evidence>
<feature type="compositionally biased region" description="Polar residues" evidence="1">
    <location>
        <begin position="1"/>
        <end position="17"/>
    </location>
</feature>
<comment type="caution">
    <text evidence="2">The sequence shown here is derived from an EMBL/GenBank/DDBJ whole genome shotgun (WGS) entry which is preliminary data.</text>
</comment>
<accession>A0A9W9JU43</accession>
<keyword evidence="3" id="KW-1185">Reference proteome</keyword>